<dbReference type="InterPro" id="IPR046779">
    <property type="entry name" value="LapA_adhesin_dom"/>
</dbReference>
<feature type="domain" description="LapA adhesin" evidence="1">
    <location>
        <begin position="300"/>
        <end position="399"/>
    </location>
</feature>
<dbReference type="RefSeq" id="WP_353619289.1">
    <property type="nucleotide sequence ID" value="NZ_QWEF01000037.1"/>
</dbReference>
<organism evidence="2 3">
    <name type="scientific">Pseudomonas alloputida</name>
    <dbReference type="NCBI Taxonomy" id="1940621"/>
    <lineage>
        <taxon>Bacteria</taxon>
        <taxon>Pseudomonadati</taxon>
        <taxon>Pseudomonadota</taxon>
        <taxon>Gammaproteobacteria</taxon>
        <taxon>Pseudomonadales</taxon>
        <taxon>Pseudomonadaceae</taxon>
        <taxon>Pseudomonas</taxon>
    </lineage>
</organism>
<feature type="domain" description="LapA adhesin" evidence="1">
    <location>
        <begin position="2"/>
        <end position="78"/>
    </location>
</feature>
<feature type="domain" description="LapA adhesin" evidence="1">
    <location>
        <begin position="197"/>
        <end position="298"/>
    </location>
</feature>
<sequence>HVNQPLAHDLVVTLSNNAQVTIKAGETSAPYTHAAQGDDVYNDAGQISLGINSAVDATGATFENLQLGGAASVQVTDTTDEVVAKLTATPSVTEGGEITYTITLTNKDGLPINNHSALTFTLSDGKTVITVPANGTVGTATVTAPDNVYVGTNDPVIKSIATVEGADVGKFEQLTLDKTPVSTSVTDEPGTPGNEGDLVKVTITADQTSVAENVKPTFTVHINTALAHDLVVTLSNNAQVTIKAGETSAPYTHAAQGDDVYNDAGQISLGINSAVDATGATFENLELGGAASVQVTDTTDEVVAKLTATPSVTEGGEITYTITLTNKDGLPINNHSALTFTLSDGKTVITVPANGTVGTATVTAPDNVYVGANDPVIKSIATVEGADVGKFEQLTLDKT</sequence>
<feature type="domain" description="LapA adhesin" evidence="1">
    <location>
        <begin position="80"/>
        <end position="187"/>
    </location>
</feature>
<comment type="caution">
    <text evidence="2">The sequence shown here is derived from an EMBL/GenBank/DDBJ whole genome shotgun (WGS) entry which is preliminary data.</text>
</comment>
<keyword evidence="3" id="KW-1185">Reference proteome</keyword>
<evidence type="ECO:0000313" key="2">
    <source>
        <dbReference type="EMBL" id="TRZ56796.1"/>
    </source>
</evidence>
<accession>A0ABY3CYS6</accession>
<reference evidence="2 3" key="1">
    <citation type="journal article" date="2019" name="Biocontrol Sci. Technol.">
        <title>Pseudomonas putida strain B2017 produced as technical grade active ingredient controls fungal and bacterial crop diseases.</title>
        <authorList>
            <person name="Oliver C."/>
            <person name="Hernandez I."/>
            <person name="Caminal M."/>
            <person name="Lara J.M."/>
            <person name="Fernandez C."/>
        </authorList>
    </citation>
    <scope>NUCLEOTIDE SEQUENCE [LARGE SCALE GENOMIC DNA]</scope>
    <source>
        <strain evidence="2 3">B2017</strain>
    </source>
</reference>
<gene>
    <name evidence="2" type="ORF">DZA28_30125</name>
</gene>
<dbReference type="EMBL" id="QWEF01000037">
    <property type="protein sequence ID" value="TRZ56796.1"/>
    <property type="molecule type" value="Genomic_DNA"/>
</dbReference>
<evidence type="ECO:0000313" key="3">
    <source>
        <dbReference type="Proteomes" id="UP001165882"/>
    </source>
</evidence>
<feature type="non-terminal residue" evidence="2">
    <location>
        <position position="1"/>
    </location>
</feature>
<evidence type="ECO:0000259" key="1">
    <source>
        <dbReference type="Pfam" id="PF20579"/>
    </source>
</evidence>
<protein>
    <submittedName>
        <fullName evidence="2">Adhesin</fullName>
    </submittedName>
</protein>
<dbReference type="Pfam" id="PF20579">
    <property type="entry name" value="LapA"/>
    <property type="match status" value="4"/>
</dbReference>
<feature type="non-terminal residue" evidence="2">
    <location>
        <position position="399"/>
    </location>
</feature>
<name>A0ABY3CYS6_9PSED</name>
<proteinExistence type="predicted"/>
<dbReference type="Proteomes" id="UP001165882">
    <property type="component" value="Unassembled WGS sequence"/>
</dbReference>